<evidence type="ECO:0000313" key="1">
    <source>
        <dbReference type="EMBL" id="RPD89412.1"/>
    </source>
</evidence>
<proteinExistence type="predicted"/>
<accession>A0A3N4MZI2</accession>
<reference evidence="1 2" key="1">
    <citation type="submission" date="2018-11" db="EMBL/GenBank/DDBJ databases">
        <title>Neisseria weixii sp. nov. isolated from the rectal contents of plateau pika (Ochotona cruzoniae).</title>
        <authorList>
            <person name="Zhang G."/>
        </authorList>
    </citation>
    <scope>NUCLEOTIDE SEQUENCE [LARGE SCALE GENOMIC DNA]</scope>
    <source>
        <strain evidence="1 2">10009</strain>
    </source>
</reference>
<organism evidence="1 2">
    <name type="scientific">Neisseria weixii</name>
    <dbReference type="NCBI Taxonomy" id="1853276"/>
    <lineage>
        <taxon>Bacteria</taxon>
        <taxon>Pseudomonadati</taxon>
        <taxon>Pseudomonadota</taxon>
        <taxon>Betaproteobacteria</taxon>
        <taxon>Neisseriales</taxon>
        <taxon>Neisseriaceae</taxon>
        <taxon>Neisseria</taxon>
    </lineage>
</organism>
<gene>
    <name evidence="1" type="ORF">EGK74_04115</name>
</gene>
<evidence type="ECO:0000313" key="2">
    <source>
        <dbReference type="Proteomes" id="UP000272412"/>
    </source>
</evidence>
<name>A0A3N4MZI2_9NEIS</name>
<dbReference type="AlphaFoldDB" id="A0A3N4MZI2"/>
<dbReference type="Proteomes" id="UP000272412">
    <property type="component" value="Unassembled WGS sequence"/>
</dbReference>
<dbReference type="EMBL" id="RPFL01000007">
    <property type="protein sequence ID" value="RPD89412.1"/>
    <property type="molecule type" value="Genomic_DNA"/>
</dbReference>
<comment type="caution">
    <text evidence="1">The sequence shown here is derived from an EMBL/GenBank/DDBJ whole genome shotgun (WGS) entry which is preliminary data.</text>
</comment>
<protein>
    <submittedName>
        <fullName evidence="1">Uncharacterized protein</fullName>
    </submittedName>
</protein>
<sequence length="243" mass="26906">MHYIPFLLIVAFIFAPKLPYIGKSKSPRLVVVGLMVLSLLFTMSTGESDKGAASIEALKEKAVNATVATKYSESVLVDYTEKSFPKLFAQWGKDGVARIKENDKKALEYAASSNRCDKVEYVAFSDKESVYPNRIVSFADCENGERFYYDDSKDVKYAVAESEKAVTEGSAYSVCKDMVRSELNYPSTLDVRLLDSRINKNQTTGNVVVVLGFNAKNGFGVQEEHKARCVVTNNGEAEIALIE</sequence>
<keyword evidence="2" id="KW-1185">Reference proteome</keyword>